<dbReference type="SMART" id="SM00382">
    <property type="entry name" value="AAA"/>
    <property type="match status" value="1"/>
</dbReference>
<dbReference type="GO" id="GO:0006312">
    <property type="term" value="P:mitotic recombination"/>
    <property type="evidence" value="ECO:0007669"/>
    <property type="project" value="TreeGrafter"/>
</dbReference>
<dbReference type="Gene3D" id="1.10.150.20">
    <property type="entry name" value="5' to 3' exonuclease, C-terminal subdomain"/>
    <property type="match status" value="1"/>
</dbReference>
<dbReference type="PROSITE" id="PS50162">
    <property type="entry name" value="RECA_2"/>
    <property type="match status" value="1"/>
</dbReference>
<reference evidence="13" key="2">
    <citation type="submission" date="2025-08" db="UniProtKB">
        <authorList>
            <consortium name="Ensembl"/>
        </authorList>
    </citation>
    <scope>IDENTIFICATION</scope>
</reference>
<keyword evidence="7 9" id="KW-0469">Meiosis</keyword>
<dbReference type="InterPro" id="IPR003593">
    <property type="entry name" value="AAA+_ATPase"/>
</dbReference>
<dbReference type="NCBIfam" id="TIGR02238">
    <property type="entry name" value="recomb_DMC1"/>
    <property type="match status" value="1"/>
</dbReference>
<evidence type="ECO:0000313" key="14">
    <source>
        <dbReference type="Proteomes" id="UP000472263"/>
    </source>
</evidence>
<proteinExistence type="inferred from homology"/>
<reference evidence="13" key="3">
    <citation type="submission" date="2025-09" db="UniProtKB">
        <authorList>
            <consortium name="Ensembl"/>
        </authorList>
    </citation>
    <scope>IDENTIFICATION</scope>
</reference>
<comment type="similarity">
    <text evidence="2 9">Belongs to the RecA family. DMC1 subfamily.</text>
</comment>
<sequence length="337" mass="37038">MKASEDQVVEDAAAYQDDDVRIKPSCYNMADIKKLKSVGICTVKGIQMTTRRAMCNIKGLSEAKVEKIKEAAGKMLVRGAFTGVNSLFCLLTLQVFHITTGSLEFDKLLGGGVESMAITEAFGEFRTGKTQISHTLCVTAQLPGENGYSGGKVIFIDTENTFRPDRLRDIAERFNVDQDAVLDNVLYARAYTSEHQMELLDFVAAKFHEEGGVFKLLIIDSIMALFRVDFSGRGELAERQQKLAQMLSRLQKISEEYNVAVFVTNQMTADPGAGMTFQADPKKPIGGHILAHASTTRISLRKGRGEMRIAKIFDSPDMPENEATFAITAGGVTDAKE</sequence>
<dbReference type="GO" id="GO:0000730">
    <property type="term" value="P:DNA recombinase assembly"/>
    <property type="evidence" value="ECO:0007669"/>
    <property type="project" value="TreeGrafter"/>
</dbReference>
<evidence type="ECO:0000256" key="8">
    <source>
        <dbReference type="ARBA" id="ARBA00023306"/>
    </source>
</evidence>
<evidence type="ECO:0000256" key="4">
    <source>
        <dbReference type="ARBA" id="ARBA00022840"/>
    </source>
</evidence>
<feature type="domain" description="RecA family profile 1" evidence="11">
    <location>
        <begin position="94"/>
        <end position="267"/>
    </location>
</feature>
<dbReference type="InterPro" id="IPR020587">
    <property type="entry name" value="RecA_monomer-monomer_interface"/>
</dbReference>
<comment type="subcellular location">
    <subcellularLocation>
        <location evidence="1 9">Nucleus</location>
    </subcellularLocation>
</comment>
<dbReference type="InterPro" id="IPR010995">
    <property type="entry name" value="DNA_repair_Rad51/TF_NusA_a-hlx"/>
</dbReference>
<dbReference type="FunFam" id="3.40.50.300:FF:000239">
    <property type="entry name" value="Meiotic recombination protein DMC1"/>
    <property type="match status" value="1"/>
</dbReference>
<evidence type="ECO:0000256" key="9">
    <source>
        <dbReference type="PIRNR" id="PIRNR005856"/>
    </source>
</evidence>
<dbReference type="GeneTree" id="ENSGT00760000119398"/>
<dbReference type="InterPro" id="IPR013632">
    <property type="entry name" value="Rad51_C"/>
</dbReference>
<evidence type="ECO:0000256" key="1">
    <source>
        <dbReference type="ARBA" id="ARBA00004123"/>
    </source>
</evidence>
<dbReference type="NCBIfam" id="NF003301">
    <property type="entry name" value="PRK04301.1"/>
    <property type="match status" value="1"/>
</dbReference>
<keyword evidence="14" id="KW-1185">Reference proteome</keyword>
<accession>A0A668ASV2</accession>
<dbReference type="SUPFAM" id="SSF52540">
    <property type="entry name" value="P-loop containing nucleoside triphosphate hydrolases"/>
    <property type="match status" value="1"/>
</dbReference>
<keyword evidence="6 9" id="KW-0539">Nucleus</keyword>
<dbReference type="GO" id="GO:0003690">
    <property type="term" value="F:double-stranded DNA binding"/>
    <property type="evidence" value="ECO:0007669"/>
    <property type="project" value="TreeGrafter"/>
</dbReference>
<evidence type="ECO:0000256" key="5">
    <source>
        <dbReference type="ARBA" id="ARBA00023125"/>
    </source>
</evidence>
<dbReference type="PROSITE" id="PS50163">
    <property type="entry name" value="RECA_3"/>
    <property type="match status" value="1"/>
</dbReference>
<evidence type="ECO:0000313" key="13">
    <source>
        <dbReference type="Ensembl" id="ENSMMDP00005054978.1"/>
    </source>
</evidence>
<keyword evidence="5 9" id="KW-0238">DNA-binding</keyword>
<keyword evidence="3 10" id="KW-0547">Nucleotide-binding</keyword>
<gene>
    <name evidence="13" type="primary">DMC1</name>
    <name evidence="13" type="synonym">dmc1</name>
</gene>
<dbReference type="GO" id="GO:0140664">
    <property type="term" value="F:ATP-dependent DNA damage sensor activity"/>
    <property type="evidence" value="ECO:0007669"/>
    <property type="project" value="InterPro"/>
</dbReference>
<dbReference type="InterPro" id="IPR011940">
    <property type="entry name" value="Dmc1"/>
</dbReference>
<evidence type="ECO:0000256" key="6">
    <source>
        <dbReference type="ARBA" id="ARBA00023242"/>
    </source>
</evidence>
<dbReference type="GO" id="GO:0003697">
    <property type="term" value="F:single-stranded DNA binding"/>
    <property type="evidence" value="ECO:0007669"/>
    <property type="project" value="TreeGrafter"/>
</dbReference>
<dbReference type="SUPFAM" id="SSF47794">
    <property type="entry name" value="Rad51 N-terminal domain-like"/>
    <property type="match status" value="1"/>
</dbReference>
<dbReference type="InterPro" id="IPR020588">
    <property type="entry name" value="RecA_ATP-bd"/>
</dbReference>
<dbReference type="GO" id="GO:0042148">
    <property type="term" value="P:DNA strand invasion"/>
    <property type="evidence" value="ECO:0007669"/>
    <property type="project" value="TreeGrafter"/>
</dbReference>
<evidence type="ECO:0000256" key="10">
    <source>
        <dbReference type="RuleBase" id="RU003422"/>
    </source>
</evidence>
<dbReference type="GO" id="GO:0007131">
    <property type="term" value="P:reciprocal meiotic recombination"/>
    <property type="evidence" value="ECO:0007669"/>
    <property type="project" value="InterPro"/>
</dbReference>
<dbReference type="InterPro" id="IPR027417">
    <property type="entry name" value="P-loop_NTPase"/>
</dbReference>
<dbReference type="PANTHER" id="PTHR22942:SF30">
    <property type="entry name" value="MEIOTIC RECOMBINATION PROTEIN DMC1_LIM15 HOMOLOG"/>
    <property type="match status" value="1"/>
</dbReference>
<dbReference type="Ensembl" id="ENSMMDT00005056029.1">
    <property type="protein sequence ID" value="ENSMMDP00005054978.1"/>
    <property type="gene ID" value="ENSMMDG00005024625.1"/>
</dbReference>
<dbReference type="CDD" id="cd19514">
    <property type="entry name" value="DMC1"/>
    <property type="match status" value="1"/>
</dbReference>
<keyword evidence="8" id="KW-0131">Cell cycle</keyword>
<dbReference type="GO" id="GO:0000794">
    <property type="term" value="C:condensed nuclear chromosome"/>
    <property type="evidence" value="ECO:0007669"/>
    <property type="project" value="TreeGrafter"/>
</dbReference>
<dbReference type="InterPro" id="IPR016467">
    <property type="entry name" value="DNA_recomb/repair_RecA-like"/>
</dbReference>
<dbReference type="PIRSF" id="PIRSF005856">
    <property type="entry name" value="Rad51"/>
    <property type="match status" value="1"/>
</dbReference>
<evidence type="ECO:0000259" key="11">
    <source>
        <dbReference type="PROSITE" id="PS50162"/>
    </source>
</evidence>
<dbReference type="AlphaFoldDB" id="A0A668ASV2"/>
<comment type="function">
    <text evidence="9">May participate in meiotic recombination, specifically in homologous strand assimilation, which is required for the resolution of meiotic double-strand breaks.</text>
</comment>
<evidence type="ECO:0000256" key="2">
    <source>
        <dbReference type="ARBA" id="ARBA00008897"/>
    </source>
</evidence>
<dbReference type="Proteomes" id="UP000472263">
    <property type="component" value="Chromosome 19"/>
</dbReference>
<keyword evidence="4 10" id="KW-0067">ATP-binding</keyword>
<dbReference type="PANTHER" id="PTHR22942">
    <property type="entry name" value="RECA/RAD51/RADA DNA STRAND-PAIRING FAMILY MEMBER"/>
    <property type="match status" value="1"/>
</dbReference>
<dbReference type="GO" id="GO:0070192">
    <property type="term" value="P:chromosome organization involved in meiotic cell cycle"/>
    <property type="evidence" value="ECO:0007669"/>
    <property type="project" value="TreeGrafter"/>
</dbReference>
<protein>
    <recommendedName>
        <fullName evidence="9">Meiotic recombination protein</fullName>
    </recommendedName>
</protein>
<dbReference type="GO" id="GO:0000150">
    <property type="term" value="F:DNA strand exchange activity"/>
    <property type="evidence" value="ECO:0007669"/>
    <property type="project" value="InterPro"/>
</dbReference>
<evidence type="ECO:0000256" key="7">
    <source>
        <dbReference type="ARBA" id="ARBA00023254"/>
    </source>
</evidence>
<dbReference type="Pfam" id="PF08423">
    <property type="entry name" value="Rad51"/>
    <property type="match status" value="1"/>
</dbReference>
<dbReference type="GO" id="GO:0005524">
    <property type="term" value="F:ATP binding"/>
    <property type="evidence" value="ECO:0007669"/>
    <property type="project" value="UniProtKB-KW"/>
</dbReference>
<dbReference type="Gene3D" id="3.40.50.300">
    <property type="entry name" value="P-loop containing nucleotide triphosphate hydrolases"/>
    <property type="match status" value="1"/>
</dbReference>
<name>A0A668ASV2_9TELE</name>
<organism evidence="13 14">
    <name type="scientific">Myripristis murdjan</name>
    <name type="common">pinecone soldierfish</name>
    <dbReference type="NCBI Taxonomy" id="586833"/>
    <lineage>
        <taxon>Eukaryota</taxon>
        <taxon>Metazoa</taxon>
        <taxon>Chordata</taxon>
        <taxon>Craniata</taxon>
        <taxon>Vertebrata</taxon>
        <taxon>Euteleostomi</taxon>
        <taxon>Actinopterygii</taxon>
        <taxon>Neopterygii</taxon>
        <taxon>Teleostei</taxon>
        <taxon>Neoteleostei</taxon>
        <taxon>Acanthomorphata</taxon>
        <taxon>Holocentriformes</taxon>
        <taxon>Holocentridae</taxon>
        <taxon>Myripristis</taxon>
    </lineage>
</organism>
<evidence type="ECO:0000256" key="3">
    <source>
        <dbReference type="ARBA" id="ARBA00022741"/>
    </source>
</evidence>
<evidence type="ECO:0000259" key="12">
    <source>
        <dbReference type="PROSITE" id="PS50163"/>
    </source>
</evidence>
<feature type="domain" description="RecA family profile 2" evidence="12">
    <location>
        <begin position="274"/>
        <end position="337"/>
    </location>
</feature>
<reference evidence="13" key="1">
    <citation type="submission" date="2019-06" db="EMBL/GenBank/DDBJ databases">
        <authorList>
            <consortium name="Wellcome Sanger Institute Data Sharing"/>
        </authorList>
    </citation>
    <scope>NUCLEOTIDE SEQUENCE [LARGE SCALE GENOMIC DNA]</scope>
</reference>